<evidence type="ECO:0000259" key="1">
    <source>
        <dbReference type="PROSITE" id="PS50995"/>
    </source>
</evidence>
<dbReference type="PANTHER" id="PTHR33164">
    <property type="entry name" value="TRANSCRIPTIONAL REGULATOR, MARR FAMILY"/>
    <property type="match status" value="1"/>
</dbReference>
<dbReference type="InterPro" id="IPR036390">
    <property type="entry name" value="WH_DNA-bd_sf"/>
</dbReference>
<dbReference type="KEGG" id="cee:CENDO_04660"/>
<evidence type="ECO:0000313" key="3">
    <source>
        <dbReference type="Proteomes" id="UP000296352"/>
    </source>
</evidence>
<evidence type="ECO:0000313" key="2">
    <source>
        <dbReference type="EMBL" id="QCB28222.1"/>
    </source>
</evidence>
<proteinExistence type="predicted"/>
<feature type="domain" description="HTH marR-type" evidence="1">
    <location>
        <begin position="12"/>
        <end position="148"/>
    </location>
</feature>
<dbReference type="OrthoDB" id="8635520at2"/>
<organism evidence="2 3">
    <name type="scientific">Corynebacterium endometrii</name>
    <dbReference type="NCBI Taxonomy" id="2488819"/>
    <lineage>
        <taxon>Bacteria</taxon>
        <taxon>Bacillati</taxon>
        <taxon>Actinomycetota</taxon>
        <taxon>Actinomycetes</taxon>
        <taxon>Mycobacteriales</taxon>
        <taxon>Corynebacteriaceae</taxon>
        <taxon>Corynebacterium</taxon>
    </lineage>
</organism>
<dbReference type="PROSITE" id="PS50995">
    <property type="entry name" value="HTH_MARR_2"/>
    <property type="match status" value="1"/>
</dbReference>
<dbReference type="SUPFAM" id="SSF46785">
    <property type="entry name" value="Winged helix' DNA-binding domain"/>
    <property type="match status" value="1"/>
</dbReference>
<dbReference type="GO" id="GO:0006950">
    <property type="term" value="P:response to stress"/>
    <property type="evidence" value="ECO:0007669"/>
    <property type="project" value="TreeGrafter"/>
</dbReference>
<dbReference type="Pfam" id="PF12802">
    <property type="entry name" value="MarR_2"/>
    <property type="match status" value="1"/>
</dbReference>
<dbReference type="PANTHER" id="PTHR33164:SF99">
    <property type="entry name" value="MARR FAMILY REGULATORY PROTEIN"/>
    <property type="match status" value="1"/>
</dbReference>
<dbReference type="Proteomes" id="UP000296352">
    <property type="component" value="Chromosome"/>
</dbReference>
<dbReference type="AlphaFoldDB" id="A0A4P7QEV9"/>
<gene>
    <name evidence="2" type="ORF">CENDO_04660</name>
</gene>
<dbReference type="InterPro" id="IPR036388">
    <property type="entry name" value="WH-like_DNA-bd_sf"/>
</dbReference>
<accession>A0A4P7QEV9</accession>
<dbReference type="InterPro" id="IPR000835">
    <property type="entry name" value="HTH_MarR-typ"/>
</dbReference>
<keyword evidence="3" id="KW-1185">Reference proteome</keyword>
<dbReference type="GO" id="GO:0003700">
    <property type="term" value="F:DNA-binding transcription factor activity"/>
    <property type="evidence" value="ECO:0007669"/>
    <property type="project" value="InterPro"/>
</dbReference>
<name>A0A4P7QEV9_9CORY</name>
<dbReference type="RefSeq" id="WP_136140991.1">
    <property type="nucleotide sequence ID" value="NZ_CP039247.1"/>
</dbReference>
<protein>
    <submittedName>
        <fullName evidence="2">Transcriptional repressor MprA</fullName>
    </submittedName>
</protein>
<dbReference type="SMART" id="SM00347">
    <property type="entry name" value="HTH_MARR"/>
    <property type="match status" value="1"/>
</dbReference>
<sequence>MTAQTRWLGEEEQELWRLVLSAIRKIGRGMEETLIRCSNLTASEYAVLVSLTESNEEVVRVRDLCKELEWDRSRASHQITRMEKRGLVTKAKDPNDARGVVVEVTEQGKRDLANAVPEHVESVRRLVFDHLDQRDVEALRRFFEGVMEVDNIPGYEGFVPDELLSGGQEI</sequence>
<reference evidence="2 3" key="1">
    <citation type="submission" date="2019-04" db="EMBL/GenBank/DDBJ databases">
        <title>Corynebacterium endometrii sp. nov., isolated from the uterus of a cow with endometritis.</title>
        <authorList>
            <person name="Ballas P."/>
            <person name="Ruckert C."/>
            <person name="Wagener K."/>
            <person name="Drillich M."/>
            <person name="Kaempfer P."/>
            <person name="Busse H.-J."/>
            <person name="Ehling-Schulz M."/>
        </authorList>
    </citation>
    <scope>NUCLEOTIDE SEQUENCE [LARGE SCALE GENOMIC DNA]</scope>
    <source>
        <strain evidence="2 3">LMM-1653</strain>
    </source>
</reference>
<dbReference type="InterPro" id="IPR039422">
    <property type="entry name" value="MarR/SlyA-like"/>
</dbReference>
<dbReference type="EMBL" id="CP039247">
    <property type="protein sequence ID" value="QCB28222.1"/>
    <property type="molecule type" value="Genomic_DNA"/>
</dbReference>
<dbReference type="Gene3D" id="1.10.10.10">
    <property type="entry name" value="Winged helix-like DNA-binding domain superfamily/Winged helix DNA-binding domain"/>
    <property type="match status" value="1"/>
</dbReference>